<keyword evidence="5" id="KW-1185">Reference proteome</keyword>
<evidence type="ECO:0000259" key="3">
    <source>
        <dbReference type="PROSITE" id="PS50801"/>
    </source>
</evidence>
<dbReference type="InterPro" id="IPR002645">
    <property type="entry name" value="STAS_dom"/>
</dbReference>
<dbReference type="InterPro" id="IPR003658">
    <property type="entry name" value="Anti-sigma_ant"/>
</dbReference>
<accession>A0A6L6HRX0</accession>
<evidence type="ECO:0000313" key="4">
    <source>
        <dbReference type="EMBL" id="MTE01082.1"/>
    </source>
</evidence>
<gene>
    <name evidence="4" type="ORF">GIY56_12325</name>
</gene>
<dbReference type="Pfam" id="PF01740">
    <property type="entry name" value="STAS"/>
    <property type="match status" value="1"/>
</dbReference>
<dbReference type="RefSeq" id="WP_154765151.1">
    <property type="nucleotide sequence ID" value="NZ_WMBT01000007.1"/>
</dbReference>
<comment type="caution">
    <text evidence="4">The sequence shown here is derived from an EMBL/GenBank/DDBJ whole genome shotgun (WGS) entry which is preliminary data.</text>
</comment>
<dbReference type="InterPro" id="IPR036513">
    <property type="entry name" value="STAS_dom_sf"/>
</dbReference>
<dbReference type="SUPFAM" id="SSF52091">
    <property type="entry name" value="SpoIIaa-like"/>
    <property type="match status" value="1"/>
</dbReference>
<dbReference type="PANTHER" id="PTHR33495:SF2">
    <property type="entry name" value="ANTI-SIGMA FACTOR ANTAGONIST TM_1081-RELATED"/>
    <property type="match status" value="1"/>
</dbReference>
<dbReference type="PROSITE" id="PS50801">
    <property type="entry name" value="STAS"/>
    <property type="match status" value="1"/>
</dbReference>
<dbReference type="PANTHER" id="PTHR33495">
    <property type="entry name" value="ANTI-SIGMA FACTOR ANTAGONIST TM_1081-RELATED-RELATED"/>
    <property type="match status" value="1"/>
</dbReference>
<dbReference type="GO" id="GO:0043856">
    <property type="term" value="F:anti-sigma factor antagonist activity"/>
    <property type="evidence" value="ECO:0007669"/>
    <property type="project" value="InterPro"/>
</dbReference>
<proteinExistence type="inferred from homology"/>
<dbReference type="Proteomes" id="UP000481417">
    <property type="component" value="Unassembled WGS sequence"/>
</dbReference>
<protein>
    <recommendedName>
        <fullName evidence="2">Anti-sigma factor antagonist</fullName>
    </recommendedName>
</protein>
<dbReference type="NCBIfam" id="TIGR00377">
    <property type="entry name" value="ant_ant_sig"/>
    <property type="match status" value="1"/>
</dbReference>
<feature type="domain" description="STAS" evidence="3">
    <location>
        <begin position="21"/>
        <end position="110"/>
    </location>
</feature>
<dbReference type="Gene3D" id="3.30.750.24">
    <property type="entry name" value="STAS domain"/>
    <property type="match status" value="1"/>
</dbReference>
<organism evidence="4 5">
    <name type="scientific">Paracoccus lichenicola</name>
    <dbReference type="NCBI Taxonomy" id="2665644"/>
    <lineage>
        <taxon>Bacteria</taxon>
        <taxon>Pseudomonadati</taxon>
        <taxon>Pseudomonadota</taxon>
        <taxon>Alphaproteobacteria</taxon>
        <taxon>Rhodobacterales</taxon>
        <taxon>Paracoccaceae</taxon>
        <taxon>Paracoccus</taxon>
    </lineage>
</organism>
<dbReference type="EMBL" id="WMBT01000007">
    <property type="protein sequence ID" value="MTE01082.1"/>
    <property type="molecule type" value="Genomic_DNA"/>
</dbReference>
<comment type="similarity">
    <text evidence="1 2">Belongs to the anti-sigma-factor antagonist family.</text>
</comment>
<evidence type="ECO:0000313" key="5">
    <source>
        <dbReference type="Proteomes" id="UP000481417"/>
    </source>
</evidence>
<dbReference type="CDD" id="cd07043">
    <property type="entry name" value="STAS_anti-anti-sigma_factors"/>
    <property type="match status" value="1"/>
</dbReference>
<sequence length="112" mass="11969">MIHSHVRPHGICIIRPEGDRLTALGANAFRQEASDLIDAGSNRIVIDLSAVRFVDSSGLGAIVGLLKKVGNRGEVVVCGLGDAVRQMFRVTRMERVFQIFPDADAAVAALDG</sequence>
<reference evidence="4 5" key="1">
    <citation type="submission" date="2019-11" db="EMBL/GenBank/DDBJ databases">
        <authorList>
            <person name="Lang L."/>
        </authorList>
    </citation>
    <scope>NUCLEOTIDE SEQUENCE [LARGE SCALE GENOMIC DNA]</scope>
    <source>
        <strain evidence="4 5">YIM 132242</strain>
    </source>
</reference>
<dbReference type="AlphaFoldDB" id="A0A6L6HRX0"/>
<name>A0A6L6HRX0_9RHOB</name>
<evidence type="ECO:0000256" key="2">
    <source>
        <dbReference type="RuleBase" id="RU003749"/>
    </source>
</evidence>
<evidence type="ECO:0000256" key="1">
    <source>
        <dbReference type="ARBA" id="ARBA00009013"/>
    </source>
</evidence>